<dbReference type="Gene3D" id="1.10.443.10">
    <property type="entry name" value="Intergrase catalytic core"/>
    <property type="match status" value="1"/>
</dbReference>
<reference evidence="4 5" key="1">
    <citation type="submission" date="2012-10" db="EMBL/GenBank/DDBJ databases">
        <title>Genome sequence of Variovorax paradoxus B4.</title>
        <authorList>
            <person name="Schuldes J."/>
            <person name="Brandt U."/>
            <person name="Hiessl S."/>
            <person name="Wuebbeler J.H."/>
            <person name="Thuermer A."/>
            <person name="Steinbuechel A."/>
            <person name="Daniel R."/>
        </authorList>
    </citation>
    <scope>NUCLEOTIDE SEQUENCE [LARGE SCALE GENOMIC DNA]</scope>
    <source>
        <strain evidence="4 5">B4</strain>
    </source>
</reference>
<dbReference type="InterPro" id="IPR011010">
    <property type="entry name" value="DNA_brk_join_enz"/>
</dbReference>
<dbReference type="InterPro" id="IPR002104">
    <property type="entry name" value="Integrase_catalytic"/>
</dbReference>
<evidence type="ECO:0000256" key="1">
    <source>
        <dbReference type="ARBA" id="ARBA00023172"/>
    </source>
</evidence>
<evidence type="ECO:0000313" key="4">
    <source>
        <dbReference type="EMBL" id="AGU51810.1"/>
    </source>
</evidence>
<feature type="domain" description="Tyr recombinase" evidence="3">
    <location>
        <begin position="5"/>
        <end position="204"/>
    </location>
</feature>
<dbReference type="AlphaFoldDB" id="T1XI41"/>
<dbReference type="KEGG" id="vpd:VAPA_1c47440"/>
<dbReference type="PANTHER" id="PTHR34605:SF3">
    <property type="entry name" value="P CELL-TYPE AGGLUTINATION PROTEIN MAP4-LIKE-RELATED"/>
    <property type="match status" value="1"/>
</dbReference>
<keyword evidence="1" id="KW-0233">DNA recombination</keyword>
<dbReference type="GO" id="GO:0003677">
    <property type="term" value="F:DNA binding"/>
    <property type="evidence" value="ECO:0007669"/>
    <property type="project" value="InterPro"/>
</dbReference>
<dbReference type="Proteomes" id="UP000016223">
    <property type="component" value="Chromosome 1"/>
</dbReference>
<dbReference type="CDD" id="cd00799">
    <property type="entry name" value="INT_Cre_C"/>
    <property type="match status" value="1"/>
</dbReference>
<dbReference type="GO" id="GO:0015074">
    <property type="term" value="P:DNA integration"/>
    <property type="evidence" value="ECO:0007669"/>
    <property type="project" value="InterPro"/>
</dbReference>
<feature type="region of interest" description="Disordered" evidence="2">
    <location>
        <begin position="196"/>
        <end position="215"/>
    </location>
</feature>
<dbReference type="HOGENOM" id="CLU_047407_3_1_4"/>
<gene>
    <name evidence="4" type="ORF">VAPA_1c47440</name>
</gene>
<dbReference type="OrthoDB" id="8630841at2"/>
<dbReference type="SUPFAM" id="SSF56349">
    <property type="entry name" value="DNA breaking-rejoining enzymes"/>
    <property type="match status" value="1"/>
</dbReference>
<dbReference type="InterPro" id="IPR013762">
    <property type="entry name" value="Integrase-like_cat_sf"/>
</dbReference>
<organism evidence="4 5">
    <name type="scientific">Variovorax paradoxus B4</name>
    <dbReference type="NCBI Taxonomy" id="1246301"/>
    <lineage>
        <taxon>Bacteria</taxon>
        <taxon>Pseudomonadati</taxon>
        <taxon>Pseudomonadota</taxon>
        <taxon>Betaproteobacteria</taxon>
        <taxon>Burkholderiales</taxon>
        <taxon>Comamonadaceae</taxon>
        <taxon>Variovorax</taxon>
    </lineage>
</organism>
<evidence type="ECO:0000256" key="2">
    <source>
        <dbReference type="SAM" id="MobiDB-lite"/>
    </source>
</evidence>
<dbReference type="EMBL" id="CP003911">
    <property type="protein sequence ID" value="AGU51810.1"/>
    <property type="molecule type" value="Genomic_DNA"/>
</dbReference>
<dbReference type="PANTHER" id="PTHR34605">
    <property type="entry name" value="PHAGE_INTEGRASE DOMAIN-CONTAINING PROTEIN"/>
    <property type="match status" value="1"/>
</dbReference>
<name>T1XI41_VARPD</name>
<dbReference type="InterPro" id="IPR052925">
    <property type="entry name" value="Phage_Integrase-like_Recomb"/>
</dbReference>
<dbReference type="Pfam" id="PF00589">
    <property type="entry name" value="Phage_integrase"/>
    <property type="match status" value="1"/>
</dbReference>
<dbReference type="GO" id="GO:0006310">
    <property type="term" value="P:DNA recombination"/>
    <property type="evidence" value="ECO:0007669"/>
    <property type="project" value="UniProtKB-KW"/>
</dbReference>
<protein>
    <submittedName>
        <fullName evidence="4">Putative phage integrase</fullName>
    </submittedName>
</protein>
<evidence type="ECO:0000313" key="5">
    <source>
        <dbReference type="Proteomes" id="UP000016223"/>
    </source>
</evidence>
<evidence type="ECO:0000259" key="3">
    <source>
        <dbReference type="PROSITE" id="PS51898"/>
    </source>
</evidence>
<sequence length="222" mass="24278">MGHFGWPPGVKDDIVELLVTIAKQKPLKAARDKAILLLGFASACRRSELVAFRVEDITPHAHGLELLIRRSKTDPEGEGRTVFVPMAHSEARCPVHALRAWLDLAGVGEGPLFRRVNRHDQLVGAEALMPQSVALVIKTAESRAKGAEAAKSFSGHSLRAGFVTAASMAGFQAHTIMGQTGHRTLEMVMRYQRKSSQAADSEPAVKQGFSVDRQKRLRRQAI</sequence>
<accession>T1XI41</accession>
<dbReference type="PROSITE" id="PS51898">
    <property type="entry name" value="TYR_RECOMBINASE"/>
    <property type="match status" value="1"/>
</dbReference>
<proteinExistence type="predicted"/>